<dbReference type="Pfam" id="PF03634">
    <property type="entry name" value="TCP"/>
    <property type="match status" value="1"/>
</dbReference>
<reference evidence="10 11" key="1">
    <citation type="submission" date="2019-05" db="EMBL/GenBank/DDBJ databases">
        <title>Mikania micrantha, genome provides insights into the molecular mechanism of rapid growth.</title>
        <authorList>
            <person name="Liu B."/>
        </authorList>
    </citation>
    <scope>NUCLEOTIDE SEQUENCE [LARGE SCALE GENOMIC DNA]</scope>
    <source>
        <strain evidence="10">NLD-2019</strain>
        <tissue evidence="10">Leaf</tissue>
    </source>
</reference>
<gene>
    <name evidence="10" type="ORF">E3N88_43350</name>
</gene>
<dbReference type="GO" id="GO:0043565">
    <property type="term" value="F:sequence-specific DNA binding"/>
    <property type="evidence" value="ECO:0007669"/>
    <property type="project" value="TreeGrafter"/>
</dbReference>
<feature type="compositionally biased region" description="Basic and acidic residues" evidence="7">
    <location>
        <begin position="184"/>
        <end position="206"/>
    </location>
</feature>
<keyword evidence="5" id="KW-0804">Transcription</keyword>
<dbReference type="InterPro" id="IPR017888">
    <property type="entry name" value="CYC/TB1_R_domain"/>
</dbReference>
<keyword evidence="11" id="KW-1185">Reference proteome</keyword>
<evidence type="ECO:0000256" key="3">
    <source>
        <dbReference type="ARBA" id="ARBA00023015"/>
    </source>
</evidence>
<organism evidence="10 11">
    <name type="scientific">Mikania micrantha</name>
    <name type="common">bitter vine</name>
    <dbReference type="NCBI Taxonomy" id="192012"/>
    <lineage>
        <taxon>Eukaryota</taxon>
        <taxon>Viridiplantae</taxon>
        <taxon>Streptophyta</taxon>
        <taxon>Embryophyta</taxon>
        <taxon>Tracheophyta</taxon>
        <taxon>Spermatophyta</taxon>
        <taxon>Magnoliopsida</taxon>
        <taxon>eudicotyledons</taxon>
        <taxon>Gunneridae</taxon>
        <taxon>Pentapetalae</taxon>
        <taxon>asterids</taxon>
        <taxon>campanulids</taxon>
        <taxon>Asterales</taxon>
        <taxon>Asteraceae</taxon>
        <taxon>Asteroideae</taxon>
        <taxon>Heliantheae alliance</taxon>
        <taxon>Eupatorieae</taxon>
        <taxon>Mikania</taxon>
    </lineage>
</organism>
<feature type="region of interest" description="Disordered" evidence="7">
    <location>
        <begin position="176"/>
        <end position="206"/>
    </location>
</feature>
<evidence type="ECO:0000259" key="9">
    <source>
        <dbReference type="PROSITE" id="PS51370"/>
    </source>
</evidence>
<comment type="subcellular location">
    <subcellularLocation>
        <location evidence="1">Nucleus</location>
    </subcellularLocation>
</comment>
<dbReference type="InterPro" id="IPR005333">
    <property type="entry name" value="Transcription_factor_TCP"/>
</dbReference>
<evidence type="ECO:0000259" key="8">
    <source>
        <dbReference type="PROSITE" id="PS51369"/>
    </source>
</evidence>
<evidence type="ECO:0000313" key="11">
    <source>
        <dbReference type="Proteomes" id="UP000326396"/>
    </source>
</evidence>
<dbReference type="InterPro" id="IPR017887">
    <property type="entry name" value="TF_TCP_subgr"/>
</dbReference>
<dbReference type="Proteomes" id="UP000326396">
    <property type="component" value="Unassembled WGS sequence"/>
</dbReference>
<keyword evidence="2" id="KW-0217">Developmental protein</keyword>
<evidence type="ECO:0000256" key="7">
    <source>
        <dbReference type="SAM" id="MobiDB-lite"/>
    </source>
</evidence>
<dbReference type="EMBL" id="SZYD01001117">
    <property type="protein sequence ID" value="KAD1059741.1"/>
    <property type="molecule type" value="Genomic_DNA"/>
</dbReference>
<dbReference type="GO" id="GO:0005634">
    <property type="term" value="C:nucleus"/>
    <property type="evidence" value="ECO:0007669"/>
    <property type="project" value="UniProtKB-SubCell"/>
</dbReference>
<dbReference type="PANTHER" id="PTHR31072">
    <property type="entry name" value="TRANSCRIPTION FACTOR TCP4-RELATED"/>
    <property type="match status" value="1"/>
</dbReference>
<dbReference type="PROSITE" id="PS51370">
    <property type="entry name" value="R"/>
    <property type="match status" value="1"/>
</dbReference>
<proteinExistence type="predicted"/>
<dbReference type="PANTHER" id="PTHR31072:SF224">
    <property type="entry name" value="TRANSCRIPTION FACTOR TCP1"/>
    <property type="match status" value="1"/>
</dbReference>
<evidence type="ECO:0000256" key="2">
    <source>
        <dbReference type="ARBA" id="ARBA00022473"/>
    </source>
</evidence>
<dbReference type="GO" id="GO:0003700">
    <property type="term" value="F:DNA-binding transcription factor activity"/>
    <property type="evidence" value="ECO:0007669"/>
    <property type="project" value="InterPro"/>
</dbReference>
<evidence type="ECO:0000256" key="4">
    <source>
        <dbReference type="ARBA" id="ARBA00023125"/>
    </source>
</evidence>
<dbReference type="OrthoDB" id="1896834at2759"/>
<comment type="caution">
    <text evidence="10">The sequence shown here is derived from an EMBL/GenBank/DDBJ whole genome shotgun (WGS) entry which is preliminary data.</text>
</comment>
<evidence type="ECO:0000256" key="1">
    <source>
        <dbReference type="ARBA" id="ARBA00004123"/>
    </source>
</evidence>
<keyword evidence="3" id="KW-0805">Transcription regulation</keyword>
<evidence type="ECO:0000256" key="5">
    <source>
        <dbReference type="ARBA" id="ARBA00023163"/>
    </source>
</evidence>
<evidence type="ECO:0008006" key="12">
    <source>
        <dbReference type="Google" id="ProtNLM"/>
    </source>
</evidence>
<sequence>MKKNDYVHLNYHQQIDNLTDFVCHLPPVTNDVVLQQQYCYVDQNDVLDSVVSSYKMKLATSKNDGHSKIYTAGSVRDHRRVRLSIDISRKFFCLQDLLGFDKASKTLDWLLTKSLTAIKDLVEQKSQSSSSTITNEYKARFLETINQGDSDDEKGHKKKSLLKSLDGKVKKSTQIRKLGSQENLSREKLRAEARARARQRTKEKNRAKNLDDCELGICDQTEL</sequence>
<keyword evidence="6" id="KW-0539">Nucleus</keyword>
<dbReference type="AlphaFoldDB" id="A0A5N6LFC0"/>
<keyword evidence="4" id="KW-0238">DNA-binding</keyword>
<dbReference type="PROSITE" id="PS51369">
    <property type="entry name" value="TCP"/>
    <property type="match status" value="1"/>
</dbReference>
<protein>
    <recommendedName>
        <fullName evidence="12">Cycloidea-like protein</fullName>
    </recommendedName>
</protein>
<evidence type="ECO:0000313" key="10">
    <source>
        <dbReference type="EMBL" id="KAD1059741.1"/>
    </source>
</evidence>
<name>A0A5N6LFC0_9ASTR</name>
<dbReference type="GO" id="GO:2000032">
    <property type="term" value="P:regulation of secondary shoot formation"/>
    <property type="evidence" value="ECO:0007669"/>
    <property type="project" value="TreeGrafter"/>
</dbReference>
<feature type="domain" description="R" evidence="9">
    <location>
        <begin position="187"/>
        <end position="204"/>
    </location>
</feature>
<evidence type="ECO:0000256" key="6">
    <source>
        <dbReference type="ARBA" id="ARBA00023242"/>
    </source>
</evidence>
<feature type="domain" description="TCP" evidence="8">
    <location>
        <begin position="62"/>
        <end position="121"/>
    </location>
</feature>
<accession>A0A5N6LFC0</accession>